<evidence type="ECO:0000256" key="1">
    <source>
        <dbReference type="ARBA" id="ARBA00004173"/>
    </source>
</evidence>
<evidence type="ECO:0000256" key="10">
    <source>
        <dbReference type="ARBA" id="ARBA00083918"/>
    </source>
</evidence>
<dbReference type="GO" id="GO:0005634">
    <property type="term" value="C:nucleus"/>
    <property type="evidence" value="ECO:0007669"/>
    <property type="project" value="UniProtKB-ARBA"/>
</dbReference>
<dbReference type="GO" id="GO:0005884">
    <property type="term" value="C:actin filament"/>
    <property type="evidence" value="ECO:0007669"/>
    <property type="project" value="TreeGrafter"/>
</dbReference>
<evidence type="ECO:0000256" key="6">
    <source>
        <dbReference type="ARBA" id="ARBA00023128"/>
    </source>
</evidence>
<gene>
    <name evidence="14" type="primary">Hcls1</name>
    <name evidence="14" type="ORF">GALDEA_R14297</name>
</gene>
<dbReference type="GO" id="GO:0030864">
    <property type="term" value="C:cortical actin cytoskeleton"/>
    <property type="evidence" value="ECO:0007669"/>
    <property type="project" value="TreeGrafter"/>
</dbReference>
<evidence type="ECO:0000256" key="8">
    <source>
        <dbReference type="ARBA" id="ARBA00074098"/>
    </source>
</evidence>
<evidence type="ECO:0000256" key="9">
    <source>
        <dbReference type="ARBA" id="ARBA00080417"/>
    </source>
</evidence>
<feature type="non-terminal residue" evidence="14">
    <location>
        <position position="1"/>
    </location>
</feature>
<dbReference type="Gene3D" id="2.30.30.40">
    <property type="entry name" value="SH3 Domains"/>
    <property type="match status" value="1"/>
</dbReference>
<dbReference type="Pfam" id="PF14604">
    <property type="entry name" value="SH3_9"/>
    <property type="match status" value="1"/>
</dbReference>
<evidence type="ECO:0000256" key="5">
    <source>
        <dbReference type="ARBA" id="ARBA00022990"/>
    </source>
</evidence>
<organism evidence="14 15">
    <name type="scientific">Galbula dea</name>
    <dbReference type="NCBI Taxonomy" id="1109041"/>
    <lineage>
        <taxon>Eukaryota</taxon>
        <taxon>Metazoa</taxon>
        <taxon>Chordata</taxon>
        <taxon>Craniata</taxon>
        <taxon>Vertebrata</taxon>
        <taxon>Euteleostomi</taxon>
        <taxon>Archelosauria</taxon>
        <taxon>Archosauria</taxon>
        <taxon>Dinosauria</taxon>
        <taxon>Saurischia</taxon>
        <taxon>Theropoda</taxon>
        <taxon>Coelurosauria</taxon>
        <taxon>Aves</taxon>
        <taxon>Neognathae</taxon>
        <taxon>Neoaves</taxon>
        <taxon>Telluraves</taxon>
        <taxon>Coraciimorphae</taxon>
        <taxon>Piciformes</taxon>
        <taxon>Galbulidae</taxon>
        <taxon>Galbula</taxon>
    </lineage>
</organism>
<comment type="caution">
    <text evidence="14">The sequence shown here is derived from an EMBL/GenBank/DDBJ whole genome shotgun (WGS) entry which is preliminary data.</text>
</comment>
<keyword evidence="5" id="KW-0007">Acetylation</keyword>
<dbReference type="PROSITE" id="PS50002">
    <property type="entry name" value="SH3"/>
    <property type="match status" value="1"/>
</dbReference>
<dbReference type="GO" id="GO:0051015">
    <property type="term" value="F:actin filament binding"/>
    <property type="evidence" value="ECO:0007669"/>
    <property type="project" value="TreeGrafter"/>
</dbReference>
<feature type="compositionally biased region" description="Basic and acidic residues" evidence="12">
    <location>
        <begin position="314"/>
        <end position="350"/>
    </location>
</feature>
<feature type="region of interest" description="Disordered" evidence="12">
    <location>
        <begin position="220"/>
        <end position="411"/>
    </location>
</feature>
<keyword evidence="6" id="KW-0496">Mitochondrion</keyword>
<dbReference type="AlphaFoldDB" id="A0A7K9SUG4"/>
<keyword evidence="15" id="KW-1185">Reference proteome</keyword>
<feature type="compositionally biased region" description="Basic and acidic residues" evidence="12">
    <location>
        <begin position="255"/>
        <end position="277"/>
    </location>
</feature>
<dbReference type="GO" id="GO:0030427">
    <property type="term" value="C:site of polarized growth"/>
    <property type="evidence" value="ECO:0007669"/>
    <property type="project" value="TreeGrafter"/>
</dbReference>
<dbReference type="GO" id="GO:0030854">
    <property type="term" value="P:positive regulation of granulocyte differentiation"/>
    <property type="evidence" value="ECO:0007669"/>
    <property type="project" value="UniProtKB-ARBA"/>
</dbReference>
<dbReference type="PANTHER" id="PTHR10829:SF5">
    <property type="entry name" value="HEMATOPOIETIC LINEAGE CELL-SPECIFIC PROTEIN"/>
    <property type="match status" value="1"/>
</dbReference>
<dbReference type="InterPro" id="IPR003134">
    <property type="entry name" value="Hs1_Cortactin"/>
</dbReference>
<dbReference type="InterPro" id="IPR001452">
    <property type="entry name" value="SH3_domain"/>
</dbReference>
<dbReference type="SMART" id="SM00326">
    <property type="entry name" value="SH3"/>
    <property type="match status" value="1"/>
</dbReference>
<dbReference type="SUPFAM" id="SSF50044">
    <property type="entry name" value="SH3-domain"/>
    <property type="match status" value="1"/>
</dbReference>
<reference evidence="14 15" key="1">
    <citation type="submission" date="2019-09" db="EMBL/GenBank/DDBJ databases">
        <title>Bird 10,000 Genomes (B10K) Project - Family phase.</title>
        <authorList>
            <person name="Zhang G."/>
        </authorList>
    </citation>
    <scope>NUCLEOTIDE SEQUENCE [LARGE SCALE GENOMIC DNA]</scope>
    <source>
        <strain evidence="14">B10K-DU-001-62</strain>
        <tissue evidence="14">Muscle</tissue>
    </source>
</reference>
<feature type="non-terminal residue" evidence="14">
    <location>
        <position position="499"/>
    </location>
</feature>
<dbReference type="InterPro" id="IPR036028">
    <property type="entry name" value="SH3-like_dom_sf"/>
</dbReference>
<dbReference type="GO" id="GO:0005739">
    <property type="term" value="C:mitochondrion"/>
    <property type="evidence" value="ECO:0007669"/>
    <property type="project" value="UniProtKB-SubCell"/>
</dbReference>
<proteinExistence type="predicted"/>
<evidence type="ECO:0000313" key="14">
    <source>
        <dbReference type="EMBL" id="NXI39186.1"/>
    </source>
</evidence>
<evidence type="ECO:0000256" key="11">
    <source>
        <dbReference type="PROSITE-ProRule" id="PRU00192"/>
    </source>
</evidence>
<dbReference type="GO" id="GO:0030833">
    <property type="term" value="P:regulation of actin filament polymerization"/>
    <property type="evidence" value="ECO:0007669"/>
    <property type="project" value="TreeGrafter"/>
</dbReference>
<dbReference type="PRINTS" id="PR00499">
    <property type="entry name" value="P67PHOX"/>
</dbReference>
<dbReference type="GO" id="GO:0045944">
    <property type="term" value="P:positive regulation of transcription by RNA polymerase II"/>
    <property type="evidence" value="ECO:0007669"/>
    <property type="project" value="UniProtKB-ARBA"/>
</dbReference>
<evidence type="ECO:0000256" key="12">
    <source>
        <dbReference type="SAM" id="MobiDB-lite"/>
    </source>
</evidence>
<dbReference type="GO" id="GO:0005886">
    <property type="term" value="C:plasma membrane"/>
    <property type="evidence" value="ECO:0007669"/>
    <property type="project" value="TreeGrafter"/>
</dbReference>
<dbReference type="PANTHER" id="PTHR10829">
    <property type="entry name" value="CORTACTIN AND DREBRIN"/>
    <property type="match status" value="1"/>
</dbReference>
<dbReference type="PRINTS" id="PR00452">
    <property type="entry name" value="SH3DOMAIN"/>
</dbReference>
<evidence type="ECO:0000256" key="7">
    <source>
        <dbReference type="ARBA" id="ARBA00056814"/>
    </source>
</evidence>
<protein>
    <recommendedName>
        <fullName evidence="8">Hematopoietic lineage cell-specific protein</fullName>
    </recommendedName>
    <alternativeName>
        <fullName evidence="10">Hematopoietic cell-specific LYN substrate 1</fullName>
    </alternativeName>
    <alternativeName>
        <fullName evidence="9">LckBP1</fullName>
    </alternativeName>
</protein>
<dbReference type="CDD" id="cd12073">
    <property type="entry name" value="SH3_HS1"/>
    <property type="match status" value="1"/>
</dbReference>
<evidence type="ECO:0000259" key="13">
    <source>
        <dbReference type="PROSITE" id="PS50002"/>
    </source>
</evidence>
<sequence length="499" mass="55219">MWKAVVGHDVSVKIEAQGDDWDTDPDFVNDISEKEQRWGAKTVEGSGRTEHIDIHQLRSKVSEEHEIIKKKELEAGPKASYGYGGKFGTERDRMDKCAVGHEYVADVGKHSSQTDAAQGFGGKYGVQQDRADKSALGFEYKGEVEKHSSQKGKSLGAYYSKGFGGRYGVEKDKVDKVAVGFDYKSQSEKHDSQKDRVKGFEGHYRVQKDRVDKIAAGFNEMTAPTSSHEKTRPLEAEASSGTRVLLSRFENMAKSAEEESRRQAEEEVKRQAQERQAARQKVSQGYLAIEKDHTEAAPATVPARVPGSAAQERPVPRGEKVQRQAGESQEREQAEGIAPERELCFMGKEKEDEEPPPTLPPRPVDLGEEVSQIFSQDQPIYSESLDVTGDYEELPGPSDYCDSTSGGADYEELPALLEKPDPIYDDGGDGGEMDSVYEVESPGTCAVALYDYQGGGDDEISFDPDDTITHIEMVDEGWWRGQCHGKVGLFPANYVKLLQ</sequence>
<feature type="compositionally biased region" description="Polar residues" evidence="12">
    <location>
        <begin position="372"/>
        <end position="381"/>
    </location>
</feature>
<dbReference type="FunFam" id="2.30.30.40:FF:000139">
    <property type="entry name" value="Hematopoietic cell-specific Lyn substrate 1"/>
    <property type="match status" value="1"/>
</dbReference>
<evidence type="ECO:0000256" key="2">
    <source>
        <dbReference type="ARBA" id="ARBA00022443"/>
    </source>
</evidence>
<accession>A0A7K9SUG4</accession>
<dbReference type="Pfam" id="PF02218">
    <property type="entry name" value="HS1_rep"/>
    <property type="match status" value="3"/>
</dbReference>
<keyword evidence="3" id="KW-0597">Phosphoprotein</keyword>
<comment type="subcellular location">
    <subcellularLocation>
        <location evidence="1">Mitochondrion</location>
    </subcellularLocation>
</comment>
<dbReference type="PROSITE" id="PS51090">
    <property type="entry name" value="CORTACTIN"/>
    <property type="match status" value="4"/>
</dbReference>
<name>A0A7K9SUG4_9PICI</name>
<keyword evidence="2 11" id="KW-0728">SH3 domain</keyword>
<dbReference type="Proteomes" id="UP000566440">
    <property type="component" value="Unassembled WGS sequence"/>
</dbReference>
<evidence type="ECO:0000256" key="3">
    <source>
        <dbReference type="ARBA" id="ARBA00022553"/>
    </source>
</evidence>
<feature type="domain" description="SH3" evidence="13">
    <location>
        <begin position="441"/>
        <end position="499"/>
    </location>
</feature>
<evidence type="ECO:0000256" key="4">
    <source>
        <dbReference type="ARBA" id="ARBA00022737"/>
    </source>
</evidence>
<dbReference type="OrthoDB" id="5971719at2759"/>
<keyword evidence="4" id="KW-0677">Repeat</keyword>
<comment type="function">
    <text evidence="7">Substrate of the antigen receptor-coupled tyrosine kinase. Plays a role in antigen receptor signaling for both clonal expansion and deletion in lymphoid cells. May also be involved in the regulation of gene expression.</text>
</comment>
<evidence type="ECO:0000313" key="15">
    <source>
        <dbReference type="Proteomes" id="UP000566440"/>
    </source>
</evidence>
<dbReference type="GO" id="GO:0016477">
    <property type="term" value="P:cell migration"/>
    <property type="evidence" value="ECO:0007669"/>
    <property type="project" value="TreeGrafter"/>
</dbReference>
<dbReference type="EMBL" id="VWZX01004143">
    <property type="protein sequence ID" value="NXI39186.1"/>
    <property type="molecule type" value="Genomic_DNA"/>
</dbReference>